<protein>
    <submittedName>
        <fullName evidence="2">ArsR family transcriptional regulator</fullName>
    </submittedName>
</protein>
<organism evidence="2 3">
    <name type="scientific">Companilactobacillus suantsaicola</name>
    <dbReference type="NCBI Taxonomy" id="2487723"/>
    <lineage>
        <taxon>Bacteria</taxon>
        <taxon>Bacillati</taxon>
        <taxon>Bacillota</taxon>
        <taxon>Bacilli</taxon>
        <taxon>Lactobacillales</taxon>
        <taxon>Lactobacillaceae</taxon>
        <taxon>Companilactobacillus</taxon>
    </lineage>
</organism>
<dbReference type="AlphaFoldDB" id="A0A4Z0JJH7"/>
<dbReference type="OrthoDB" id="2314876at2"/>
<keyword evidence="3" id="KW-1185">Reference proteome</keyword>
<gene>
    <name evidence="2" type="ORF">EGT49_06880</name>
</gene>
<dbReference type="SUPFAM" id="SSF46785">
    <property type="entry name" value="Winged helix' DNA-binding domain"/>
    <property type="match status" value="1"/>
</dbReference>
<comment type="caution">
    <text evidence="2">The sequence shown here is derived from an EMBL/GenBank/DDBJ whole genome shotgun (WGS) entry which is preliminary data.</text>
</comment>
<dbReference type="Pfam" id="PF12840">
    <property type="entry name" value="HTH_20"/>
    <property type="match status" value="1"/>
</dbReference>
<feature type="region of interest" description="Disordered" evidence="1">
    <location>
        <begin position="166"/>
        <end position="188"/>
    </location>
</feature>
<dbReference type="EMBL" id="RKLY01000015">
    <property type="protein sequence ID" value="TGD23054.1"/>
    <property type="molecule type" value="Genomic_DNA"/>
</dbReference>
<evidence type="ECO:0000313" key="3">
    <source>
        <dbReference type="Proteomes" id="UP000298021"/>
    </source>
</evidence>
<dbReference type="InterPro" id="IPR036390">
    <property type="entry name" value="WH_DNA-bd_sf"/>
</dbReference>
<sequence>MSKVTVDQFAKLMVDDKVGKILNATQEKDGLTPKEISKATKIANNKLYYTLNKMVEADLLMIVRQKKVKNLTENYYSSSHLSQQGQSNSFKEDNVINFSDDWIREHGEQTLQLVMLQHHELIEALKNQLKKESDDSIAMSSHSEIDLSAEGEKKLISDLFEVLGHAEENDPNPDAKEKRRVRVQLEKW</sequence>
<reference evidence="2 3" key="1">
    <citation type="submission" date="2018-10" db="EMBL/GenBank/DDBJ databases">
        <title>Lactobacillus sp. R7 and Lactobacillus sp. R19 isolated from fermented mustard green product of Taiwan.</title>
        <authorList>
            <person name="Lin S.-T."/>
        </authorList>
    </citation>
    <scope>NUCLEOTIDE SEQUENCE [LARGE SCALE GENOMIC DNA]</scope>
    <source>
        <strain evidence="2 3">BCRC 81127</strain>
    </source>
</reference>
<accession>A0A4Z0JJH7</accession>
<evidence type="ECO:0000313" key="2">
    <source>
        <dbReference type="EMBL" id="TGD23054.1"/>
    </source>
</evidence>
<dbReference type="Gene3D" id="1.10.10.10">
    <property type="entry name" value="Winged helix-like DNA-binding domain superfamily/Winged helix DNA-binding domain"/>
    <property type="match status" value="1"/>
</dbReference>
<dbReference type="Proteomes" id="UP000298021">
    <property type="component" value="Unassembled WGS sequence"/>
</dbReference>
<dbReference type="InterPro" id="IPR036388">
    <property type="entry name" value="WH-like_DNA-bd_sf"/>
</dbReference>
<evidence type="ECO:0000256" key="1">
    <source>
        <dbReference type="SAM" id="MobiDB-lite"/>
    </source>
</evidence>
<proteinExistence type="predicted"/>
<name>A0A4Z0JJH7_9LACO</name>